<feature type="region of interest" description="Disordered" evidence="7">
    <location>
        <begin position="1"/>
        <end position="23"/>
    </location>
</feature>
<feature type="domain" description="Methylene-tetrahydrofolate reductase C-terminal-like" evidence="8">
    <location>
        <begin position="421"/>
        <end position="501"/>
    </location>
</feature>
<dbReference type="Proteomes" id="UP000480266">
    <property type="component" value="Unassembled WGS sequence"/>
</dbReference>
<proteinExistence type="inferred from homology"/>
<comment type="caution">
    <text evidence="9">The sequence shown here is derived from an EMBL/GenBank/DDBJ whole genome shotgun (WGS) entry which is preliminary data.</text>
</comment>
<organism evidence="9 10">
    <name type="scientific">Candidatus Afipia apatlaquensis</name>
    <dbReference type="NCBI Taxonomy" id="2712852"/>
    <lineage>
        <taxon>Bacteria</taxon>
        <taxon>Pseudomonadati</taxon>
        <taxon>Pseudomonadota</taxon>
        <taxon>Alphaproteobacteria</taxon>
        <taxon>Hyphomicrobiales</taxon>
        <taxon>Nitrobacteraceae</taxon>
        <taxon>Afipia</taxon>
    </lineage>
</organism>
<dbReference type="AlphaFoldDB" id="A0A7C9VSM9"/>
<dbReference type="SUPFAM" id="SSF51730">
    <property type="entry name" value="FAD-linked oxidoreductase"/>
    <property type="match status" value="1"/>
</dbReference>
<evidence type="ECO:0000256" key="5">
    <source>
        <dbReference type="ARBA" id="ARBA00023002"/>
    </source>
</evidence>
<evidence type="ECO:0000256" key="4">
    <source>
        <dbReference type="ARBA" id="ARBA00022827"/>
    </source>
</evidence>
<keyword evidence="5 6" id="KW-0560">Oxidoreductase</keyword>
<evidence type="ECO:0000313" key="10">
    <source>
        <dbReference type="Proteomes" id="UP000480266"/>
    </source>
</evidence>
<keyword evidence="10" id="KW-1185">Reference proteome</keyword>
<sequence>MDQNTQSEQRPVETPAPRRKTGYRNQIREALQTGTFCYTLEYVPDLSSSDPHVLDELRRNSELLGRDPRIAGVNIGDRVKSLDSFDTVLCGRIAADASGKVPLLHLAGKNRTLDQARAVIERALSHGLENMLLLTGDGIMEKRAERFRYQESVNAIVDAKRMSPSCLVAGAIAPFKYREEELANQYLKMAKKVGVGVDYLITNCGWDMRKLEELAWYRDARGFRQPLVANLLMPTMGWARGIHARRLPGVFMSDDLFNKICEEHAQGRSEAKRMAWNRLALQIVGAQLLGYAGVHMSGIENYGDLCTAIEMTEALARELPSLELWKEAWNDAHRLSDRRVVDFAPPGGLYLFSADAKPPPGSLNHLPEFGDVKPSDAELTKYSRMKSLHHAVFEEGTAGAAVAGATVRALDKTEIGRSALLKLEKVTKHASLGCETCGFCRIEYLFYNCPETCPKGLANGPCAGTDQNTCEFKDRECIHNRKYRLAKSQGRLDELERKIVPSVEGTRGTSSWINHFEGRTPKVR</sequence>
<protein>
    <recommendedName>
        <fullName evidence="6">Methylenetetrahydrofolate reductase</fullName>
    </recommendedName>
</protein>
<accession>A0A7C9VSM9</accession>
<dbReference type="UniPathway" id="UPA00193"/>
<evidence type="ECO:0000256" key="7">
    <source>
        <dbReference type="SAM" id="MobiDB-lite"/>
    </source>
</evidence>
<dbReference type="EMBL" id="JAAMRR010001637">
    <property type="protein sequence ID" value="NGX99631.1"/>
    <property type="molecule type" value="Genomic_DNA"/>
</dbReference>
<dbReference type="GO" id="GO:0035999">
    <property type="term" value="P:tetrahydrofolate interconversion"/>
    <property type="evidence" value="ECO:0007669"/>
    <property type="project" value="UniProtKB-UniPathway"/>
</dbReference>
<dbReference type="Gene3D" id="3.20.20.220">
    <property type="match status" value="1"/>
</dbReference>
<dbReference type="InterPro" id="IPR029041">
    <property type="entry name" value="FAD-linked_oxidoreductase-like"/>
</dbReference>
<dbReference type="InterPro" id="IPR022026">
    <property type="entry name" value="DUF5981"/>
</dbReference>
<evidence type="ECO:0000256" key="1">
    <source>
        <dbReference type="ARBA" id="ARBA00001974"/>
    </source>
</evidence>
<name>A0A7C9VSM9_9BRAD</name>
<comment type="pathway">
    <text evidence="2 6">One-carbon metabolism; tetrahydrofolate interconversion.</text>
</comment>
<gene>
    <name evidence="9" type="ORF">G4V63_31925</name>
</gene>
<keyword evidence="4 6" id="KW-0274">FAD</keyword>
<keyword evidence="3 6" id="KW-0285">Flavoprotein</keyword>
<dbReference type="GO" id="GO:0004489">
    <property type="term" value="F:methylenetetrahydrofolate reductase [NAD(P)H] activity"/>
    <property type="evidence" value="ECO:0007669"/>
    <property type="project" value="InterPro"/>
</dbReference>
<evidence type="ECO:0000259" key="8">
    <source>
        <dbReference type="Pfam" id="PF12225"/>
    </source>
</evidence>
<evidence type="ECO:0000313" key="9">
    <source>
        <dbReference type="EMBL" id="NGX99631.1"/>
    </source>
</evidence>
<dbReference type="InterPro" id="IPR003171">
    <property type="entry name" value="Mehydrof_redctse-like"/>
</dbReference>
<comment type="similarity">
    <text evidence="6">Belongs to the methylenetetrahydrofolate reductase family.</text>
</comment>
<comment type="cofactor">
    <cofactor evidence="1 6">
        <name>FAD</name>
        <dbReference type="ChEBI" id="CHEBI:57692"/>
    </cofactor>
</comment>
<evidence type="ECO:0000256" key="3">
    <source>
        <dbReference type="ARBA" id="ARBA00022630"/>
    </source>
</evidence>
<reference evidence="9" key="1">
    <citation type="submission" date="2020-02" db="EMBL/GenBank/DDBJ databases">
        <title>Draft genome sequence of Candidatus Afipia apatlaquensis IBT-C3, a potential strain for decolorization of textile dyes.</title>
        <authorList>
            <person name="Sanchez-Reyes A."/>
            <person name="Breton-Deval L."/>
            <person name="Mangelson H."/>
            <person name="Sanchez-Flores A."/>
        </authorList>
    </citation>
    <scope>NUCLEOTIDE SEQUENCE [LARGE SCALE GENOMIC DNA]</scope>
    <source>
        <strain evidence="9">IBT-C3</strain>
    </source>
</reference>
<dbReference type="Pfam" id="PF12225">
    <property type="entry name" value="DUF5981"/>
    <property type="match status" value="1"/>
</dbReference>
<dbReference type="Pfam" id="PF02219">
    <property type="entry name" value="MTHFR"/>
    <property type="match status" value="1"/>
</dbReference>
<evidence type="ECO:0000256" key="2">
    <source>
        <dbReference type="ARBA" id="ARBA00004777"/>
    </source>
</evidence>
<dbReference type="GO" id="GO:0006555">
    <property type="term" value="P:methionine metabolic process"/>
    <property type="evidence" value="ECO:0007669"/>
    <property type="project" value="InterPro"/>
</dbReference>
<evidence type="ECO:0000256" key="6">
    <source>
        <dbReference type="RuleBase" id="RU003862"/>
    </source>
</evidence>